<organism evidence="1 2">
    <name type="scientific">Panagrolaimus sp. JU765</name>
    <dbReference type="NCBI Taxonomy" id="591449"/>
    <lineage>
        <taxon>Eukaryota</taxon>
        <taxon>Metazoa</taxon>
        <taxon>Ecdysozoa</taxon>
        <taxon>Nematoda</taxon>
        <taxon>Chromadorea</taxon>
        <taxon>Rhabditida</taxon>
        <taxon>Tylenchina</taxon>
        <taxon>Panagrolaimomorpha</taxon>
        <taxon>Panagrolaimoidea</taxon>
        <taxon>Panagrolaimidae</taxon>
        <taxon>Panagrolaimus</taxon>
    </lineage>
</organism>
<proteinExistence type="predicted"/>
<evidence type="ECO:0000313" key="2">
    <source>
        <dbReference type="WBParaSite" id="JU765_v2.g15181.t1"/>
    </source>
</evidence>
<reference evidence="2" key="1">
    <citation type="submission" date="2022-11" db="UniProtKB">
        <authorList>
            <consortium name="WormBaseParasite"/>
        </authorList>
    </citation>
    <scope>IDENTIFICATION</scope>
</reference>
<protein>
    <submittedName>
        <fullName evidence="2">Mediator of RNA polymerase II transcription subunit 7</fullName>
    </submittedName>
</protein>
<sequence length="203" mass="22929">MAFPNPPSYAKLYTKANFNAGLCPPPPPVPSKFTVFGEEYNLEEPMVPSLPSLGLPQFFGDIKTSGNIKDELKKLNGSLLAAFLDLTQLLIVGNPLSPHVSKKFEDLAFLFFNFHHLLNEFRVVQARATLVQIQREQNQKLRRVLTKMAKAVVETKQILSESMRKTKEQLENVPALSTKIETAPDFTDTECYNIWQVTRKSTC</sequence>
<dbReference type="WBParaSite" id="JU765_v2.g15181.t1">
    <property type="protein sequence ID" value="JU765_v2.g15181.t1"/>
    <property type="gene ID" value="JU765_v2.g15181"/>
</dbReference>
<name>A0AC34QD63_9BILA</name>
<accession>A0AC34QD63</accession>
<dbReference type="Proteomes" id="UP000887576">
    <property type="component" value="Unplaced"/>
</dbReference>
<evidence type="ECO:0000313" key="1">
    <source>
        <dbReference type="Proteomes" id="UP000887576"/>
    </source>
</evidence>